<keyword evidence="3" id="KW-1185">Reference proteome</keyword>
<dbReference type="Gene3D" id="3.40.50.300">
    <property type="entry name" value="P-loop containing nucleotide triphosphate hydrolases"/>
    <property type="match status" value="1"/>
</dbReference>
<accession>A0A495QGZ7</accession>
<evidence type="ECO:0000256" key="1">
    <source>
        <dbReference type="SAM" id="MobiDB-lite"/>
    </source>
</evidence>
<organism evidence="2 3">
    <name type="scientific">Actinomadura pelletieri DSM 43383</name>
    <dbReference type="NCBI Taxonomy" id="1120940"/>
    <lineage>
        <taxon>Bacteria</taxon>
        <taxon>Bacillati</taxon>
        <taxon>Actinomycetota</taxon>
        <taxon>Actinomycetes</taxon>
        <taxon>Streptosporangiales</taxon>
        <taxon>Thermomonosporaceae</taxon>
        <taxon>Actinomadura</taxon>
    </lineage>
</organism>
<name>A0A495QGZ7_9ACTN</name>
<dbReference type="InterPro" id="IPR027417">
    <property type="entry name" value="P-loop_NTPase"/>
</dbReference>
<dbReference type="AlphaFoldDB" id="A0A495QGZ7"/>
<dbReference type="SUPFAM" id="SSF52540">
    <property type="entry name" value="P-loop containing nucleoside triphosphate hydrolases"/>
    <property type="match status" value="1"/>
</dbReference>
<proteinExistence type="predicted"/>
<protein>
    <recommendedName>
        <fullName evidence="4">Sulfotransferase family protein</fullName>
    </recommendedName>
</protein>
<evidence type="ECO:0008006" key="4">
    <source>
        <dbReference type="Google" id="ProtNLM"/>
    </source>
</evidence>
<gene>
    <name evidence="2" type="ORF">BZB76_5625</name>
</gene>
<comment type="caution">
    <text evidence="2">The sequence shown here is derived from an EMBL/GenBank/DDBJ whole genome shotgun (WGS) entry which is preliminary data.</text>
</comment>
<dbReference type="Proteomes" id="UP000274601">
    <property type="component" value="Unassembled WGS sequence"/>
</dbReference>
<dbReference type="RefSeq" id="WP_121437328.1">
    <property type="nucleotide sequence ID" value="NZ_RBWU01000006.1"/>
</dbReference>
<evidence type="ECO:0000313" key="2">
    <source>
        <dbReference type="EMBL" id="RKS71139.1"/>
    </source>
</evidence>
<dbReference type="OrthoDB" id="5144031at2"/>
<dbReference type="EMBL" id="RBWU01000006">
    <property type="protein sequence ID" value="RKS71139.1"/>
    <property type="molecule type" value="Genomic_DNA"/>
</dbReference>
<sequence length="453" mass="50435">MTPSPSISAARGPAHGPARSSAHGARPTVFLHVGAAKSGTTFLQHALWHNRDRLRERGVLFPGKDIAAHVRAAFDLRGTFFSGASDPRNHGAWRALVEEARDWTGSVIISQELFAPARREYVRQAMSDLDFADVHVIFTVRDLGRQIPAHWQEDVKNRFTTSFTEFVTALRQQNWRMFESARLFWGLQDPVAVLGRWGADLPPERVHVVTLPPPGAPRDVLWRRFCTVTGLVPDEFDLSATFANSSLGLPETQFLLRLNDALDDRIGWHAYNDDVKLFLAQEVLVARPSPLRIELPAEHVPWATERAIEMAEGLRAAGYHVVGDLYELMPMAASGPALGTVPAPPPDEARWTEMADAGVTAISALLRRILEKEEQTRAVPGAQTPVRDRIDLLRRDSTDLVETTGRLADNTVPLIRWAARNAGDRYPAARRLRGAYRRVQGRMVRSDAETGAR</sequence>
<evidence type="ECO:0000313" key="3">
    <source>
        <dbReference type="Proteomes" id="UP000274601"/>
    </source>
</evidence>
<feature type="region of interest" description="Disordered" evidence="1">
    <location>
        <begin position="1"/>
        <end position="23"/>
    </location>
</feature>
<reference evidence="2 3" key="1">
    <citation type="submission" date="2018-10" db="EMBL/GenBank/DDBJ databases">
        <title>Genomic Encyclopedia of Archaeal and Bacterial Type Strains, Phase II (KMG-II): from individual species to whole genera.</title>
        <authorList>
            <person name="Goeker M."/>
        </authorList>
    </citation>
    <scope>NUCLEOTIDE SEQUENCE [LARGE SCALE GENOMIC DNA]</scope>
    <source>
        <strain evidence="2 3">DSM 43383</strain>
    </source>
</reference>